<dbReference type="EMBL" id="AZHW01000657">
    <property type="protein sequence ID" value="ETW97494.1"/>
    <property type="molecule type" value="Genomic_DNA"/>
</dbReference>
<accession>W4LHV0</accession>
<sequence length="43" mass="4810">MELEQLDTGQQVLDSRVLADQQLNECAQQCFAASAHVVSKLEY</sequence>
<dbReference type="HOGENOM" id="CLU_3231105_0_0_7"/>
<protein>
    <submittedName>
        <fullName evidence="1">Uncharacterized protein</fullName>
    </submittedName>
</protein>
<dbReference type="AlphaFoldDB" id="W4LHV0"/>
<evidence type="ECO:0000313" key="2">
    <source>
        <dbReference type="Proteomes" id="UP000019141"/>
    </source>
</evidence>
<reference evidence="1 2" key="1">
    <citation type="journal article" date="2014" name="Nature">
        <title>An environmental bacterial taxon with a large and distinct metabolic repertoire.</title>
        <authorList>
            <person name="Wilson M.C."/>
            <person name="Mori T."/>
            <person name="Ruckert C."/>
            <person name="Uria A.R."/>
            <person name="Helf M.J."/>
            <person name="Takada K."/>
            <person name="Gernert C."/>
            <person name="Steffens U.A."/>
            <person name="Heycke N."/>
            <person name="Schmitt S."/>
            <person name="Rinke C."/>
            <person name="Helfrich E.J."/>
            <person name="Brachmann A.O."/>
            <person name="Gurgui C."/>
            <person name="Wakimoto T."/>
            <person name="Kracht M."/>
            <person name="Crusemann M."/>
            <person name="Hentschel U."/>
            <person name="Abe I."/>
            <person name="Matsunaga S."/>
            <person name="Kalinowski J."/>
            <person name="Takeyama H."/>
            <person name="Piel J."/>
        </authorList>
    </citation>
    <scope>NUCLEOTIDE SEQUENCE [LARGE SCALE GENOMIC DNA]</scope>
    <source>
        <strain evidence="2">TSY1</strain>
    </source>
</reference>
<organism evidence="1 2">
    <name type="scientific">Entotheonella factor</name>
    <dbReference type="NCBI Taxonomy" id="1429438"/>
    <lineage>
        <taxon>Bacteria</taxon>
        <taxon>Pseudomonadati</taxon>
        <taxon>Nitrospinota/Tectimicrobiota group</taxon>
        <taxon>Candidatus Tectimicrobiota</taxon>
        <taxon>Candidatus Entotheonellia</taxon>
        <taxon>Candidatus Entotheonellales</taxon>
        <taxon>Candidatus Entotheonellaceae</taxon>
        <taxon>Candidatus Entotheonella</taxon>
    </lineage>
</organism>
<name>W4LHV0_ENTF1</name>
<comment type="caution">
    <text evidence="1">The sequence shown here is derived from an EMBL/GenBank/DDBJ whole genome shotgun (WGS) entry which is preliminary data.</text>
</comment>
<dbReference type="Proteomes" id="UP000019141">
    <property type="component" value="Unassembled WGS sequence"/>
</dbReference>
<proteinExistence type="predicted"/>
<keyword evidence="2" id="KW-1185">Reference proteome</keyword>
<gene>
    <name evidence="1" type="ORF">ETSY1_22435</name>
</gene>
<evidence type="ECO:0000313" key="1">
    <source>
        <dbReference type="EMBL" id="ETW97494.1"/>
    </source>
</evidence>